<name>A0A3L6KZX7_9TRYP</name>
<proteinExistence type="predicted"/>
<sequence length="289" mass="33325">MVVSQIGVRTADDSKYEAHEKKLMEDIAKQNKNPFECSADFLFGAISVMYRDYLYASGTMLLMWTWWGAYPTYSRLRHKNIMRFRRRRQWEFRRWFFYTRHIPKWDKKYLQAVELPSPYVGPGPVFTPVSPSMIVPLHGSHRGEALMTPLTGTRAEDDNFLVKVNHTAAASFAGGGLSKMETGIAAGVAAINGSLQQSLQTRRILSRNDVDVGKLHEEVAQLIKASRGVVVLKETHNTRHSVPLGREIWWVSLEEARRRWEWWFWASILVAARVLQDLLDMPEMPDFVQ</sequence>
<gene>
    <name evidence="1" type="ORF">DPX39_100149700</name>
</gene>
<dbReference type="EMBL" id="QSBY01000010">
    <property type="protein sequence ID" value="RHW69912.1"/>
    <property type="molecule type" value="Genomic_DNA"/>
</dbReference>
<protein>
    <submittedName>
        <fullName evidence="1">Uncharacterized protein</fullName>
    </submittedName>
</protein>
<dbReference type="Proteomes" id="UP000266743">
    <property type="component" value="Chromosome 10"/>
</dbReference>
<dbReference type="AlphaFoldDB" id="A0A3L6KZX7"/>
<evidence type="ECO:0000313" key="1">
    <source>
        <dbReference type="EMBL" id="RHW69912.1"/>
    </source>
</evidence>
<comment type="caution">
    <text evidence="1">The sequence shown here is derived from an EMBL/GenBank/DDBJ whole genome shotgun (WGS) entry which is preliminary data.</text>
</comment>
<organism evidence="1">
    <name type="scientific">Trypanosoma brucei equiperdum</name>
    <dbReference type="NCBI Taxonomy" id="630700"/>
    <lineage>
        <taxon>Eukaryota</taxon>
        <taxon>Discoba</taxon>
        <taxon>Euglenozoa</taxon>
        <taxon>Kinetoplastea</taxon>
        <taxon>Metakinetoplastina</taxon>
        <taxon>Trypanosomatida</taxon>
        <taxon>Trypanosomatidae</taxon>
        <taxon>Trypanosoma</taxon>
    </lineage>
</organism>
<reference evidence="1" key="1">
    <citation type="submission" date="2018-09" db="EMBL/GenBank/DDBJ databases">
        <title>whole genome sequence of T. equiperdum IVM-t1 strain.</title>
        <authorList>
            <person name="Suganuma K."/>
        </authorList>
    </citation>
    <scope>NUCLEOTIDE SEQUENCE [LARGE SCALE GENOMIC DNA]</scope>
    <source>
        <strain evidence="1">IVM-t1</strain>
    </source>
</reference>
<accession>A0A3L6KZX7</accession>